<dbReference type="AlphaFoldDB" id="A0AAU7SVM9"/>
<sequence length="150" mass="17044">MRYLDTLIQHCHAAKTAIPVQEFIFSTVDDLPPISKAIYIIEQVEGDMNETFNHFRIFKAQGTHACARLNAPCTVMYVGSSTTGLKNRLKQHLGQGQKSTYALHLSQWFQGQFKITIRQYEVDHQVLQLIEDDLSHQLKPAFGKLGANNK</sequence>
<accession>A0AAU7SVM9</accession>
<protein>
    <recommendedName>
        <fullName evidence="2">GIY-YIG catalytic domain protein</fullName>
    </recommendedName>
</protein>
<evidence type="ECO:0008006" key="2">
    <source>
        <dbReference type="Google" id="ProtNLM"/>
    </source>
</evidence>
<gene>
    <name evidence="1" type="ORF">ABJ384_11630</name>
</gene>
<organism evidence="1">
    <name type="scientific">Acinetobacter sp. A1-4-2</name>
    <dbReference type="NCBI Taxonomy" id="3156489"/>
    <lineage>
        <taxon>Bacteria</taxon>
        <taxon>Pseudomonadati</taxon>
        <taxon>Pseudomonadota</taxon>
        <taxon>Gammaproteobacteria</taxon>
        <taxon>Moraxellales</taxon>
        <taxon>Moraxellaceae</taxon>
        <taxon>Acinetobacter</taxon>
    </lineage>
</organism>
<name>A0AAU7SVM9_9GAMM</name>
<dbReference type="EMBL" id="CP157981">
    <property type="protein sequence ID" value="XBU15091.1"/>
    <property type="molecule type" value="Genomic_DNA"/>
</dbReference>
<proteinExistence type="predicted"/>
<evidence type="ECO:0000313" key="1">
    <source>
        <dbReference type="EMBL" id="XBU15091.1"/>
    </source>
</evidence>
<reference evidence="1" key="1">
    <citation type="submission" date="2024-06" db="EMBL/GenBank/DDBJ databases">
        <authorList>
            <person name="Song Z."/>
        </authorList>
    </citation>
    <scope>NUCLEOTIDE SEQUENCE</scope>
    <source>
        <strain evidence="1">A1-4-2</strain>
    </source>
</reference>
<dbReference type="RefSeq" id="WP_349927472.1">
    <property type="nucleotide sequence ID" value="NZ_CP157981.1"/>
</dbReference>